<evidence type="ECO:0000313" key="9">
    <source>
        <dbReference type="EMBL" id="WYK00600.1"/>
    </source>
</evidence>
<keyword evidence="7 8" id="KW-0472">Membrane</keyword>
<keyword evidence="1" id="KW-1003">Cell membrane</keyword>
<feature type="transmembrane region" description="Helical" evidence="8">
    <location>
        <begin position="40"/>
        <end position="67"/>
    </location>
</feature>
<evidence type="ECO:0000256" key="1">
    <source>
        <dbReference type="ARBA" id="ARBA00022475"/>
    </source>
</evidence>
<dbReference type="SMART" id="SM00793">
    <property type="entry name" value="AgrB"/>
    <property type="match status" value="1"/>
</dbReference>
<reference evidence="9 10" key="2">
    <citation type="submission" date="2024-03" db="EMBL/GenBank/DDBJ databases">
        <title>The Genome Sequence of Enterococcus sp. DIV0205d.</title>
        <authorList>
            <consortium name="The Broad Institute Genomics Platform"/>
            <consortium name="The Broad Institute Microbial Omics Core"/>
            <consortium name="The Broad Institute Genomic Center for Infectious Diseases"/>
            <person name="Earl A."/>
            <person name="Manson A."/>
            <person name="Gilmore M."/>
            <person name="Schwartman J."/>
            <person name="Shea T."/>
            <person name="Abouelleil A."/>
            <person name="Cao P."/>
            <person name="Chapman S."/>
            <person name="Cusick C."/>
            <person name="Young S."/>
            <person name="Neafsey D."/>
            <person name="Nusbaum C."/>
            <person name="Birren B."/>
        </authorList>
    </citation>
    <scope>NUCLEOTIDE SEQUENCE [LARGE SCALE GENOMIC DNA]</scope>
    <source>
        <strain evidence="9 10">7F3_DIV0205</strain>
    </source>
</reference>
<dbReference type="RefSeq" id="WP_339099101.1">
    <property type="nucleotide sequence ID" value="NZ_CP147244.1"/>
</dbReference>
<dbReference type="Pfam" id="PF04647">
    <property type="entry name" value="AgrB"/>
    <property type="match status" value="1"/>
</dbReference>
<sequence>MLHRLCNYLSHKFNSWGYIEAEQLEIFRFGLEIIISQGTVFVFLLILSNYLNIFHFGLIFTLVFGYLRSTINGYHATSFIGCLTFTTGIFLLCSIHQILSLSIQTMIFLFLFIVILNVLIILRYKILKFNYKKYFLLILLGVLILFYKNNLDIALLINNAIFSWICISFKNIVSINETKVGQ</sequence>
<dbReference type="GO" id="GO:0009372">
    <property type="term" value="P:quorum sensing"/>
    <property type="evidence" value="ECO:0007669"/>
    <property type="project" value="UniProtKB-KW"/>
</dbReference>
<dbReference type="GO" id="GO:0006508">
    <property type="term" value="P:proteolysis"/>
    <property type="evidence" value="ECO:0007669"/>
    <property type="project" value="UniProtKB-KW"/>
</dbReference>
<protein>
    <recommendedName>
        <fullName evidence="11">Accessory gene regulator B</fullName>
    </recommendedName>
</protein>
<keyword evidence="2" id="KW-0673">Quorum sensing</keyword>
<gene>
    <name evidence="9" type="ORF">A5821_001698</name>
</gene>
<reference evidence="10" key="1">
    <citation type="submission" date="2017-05" db="EMBL/GenBank/DDBJ databases">
        <title>The Genome Sequence of EEnterococcus faecalis 9F2_4866.</title>
        <authorList>
            <consortium name="The Broad Institute Genomics Platform"/>
            <consortium name="The Broad Institute Genomic Center for Infectious Diseases"/>
            <person name="Earl A."/>
            <person name="Manson A."/>
            <person name="Schwartman J."/>
            <person name="Gilmore M."/>
            <person name="Abouelleil A."/>
            <person name="Cao P."/>
            <person name="Chapman S."/>
            <person name="Cusick C."/>
            <person name="Shea T."/>
            <person name="Young S."/>
            <person name="Neafsey D."/>
            <person name="Nusbaum C."/>
            <person name="Birren B."/>
        </authorList>
    </citation>
    <scope>NUCLEOTIDE SEQUENCE [LARGE SCALE GENOMIC DNA]</scope>
    <source>
        <strain evidence="10">7F3_DIV0205</strain>
    </source>
</reference>
<evidence type="ECO:0000313" key="10">
    <source>
        <dbReference type="Proteomes" id="UP000194948"/>
    </source>
</evidence>
<dbReference type="InterPro" id="IPR006741">
    <property type="entry name" value="AgrB"/>
</dbReference>
<keyword evidence="5" id="KW-0378">Hydrolase</keyword>
<evidence type="ECO:0000256" key="6">
    <source>
        <dbReference type="ARBA" id="ARBA00022989"/>
    </source>
</evidence>
<keyword evidence="3" id="KW-0645">Protease</keyword>
<accession>A0AAQ3W8C3</accession>
<dbReference type="GO" id="GO:0008233">
    <property type="term" value="F:peptidase activity"/>
    <property type="evidence" value="ECO:0007669"/>
    <property type="project" value="UniProtKB-KW"/>
</dbReference>
<feature type="transmembrane region" description="Helical" evidence="8">
    <location>
        <begin position="131"/>
        <end position="147"/>
    </location>
</feature>
<keyword evidence="4 8" id="KW-0812">Transmembrane</keyword>
<feature type="transmembrane region" description="Helical" evidence="8">
    <location>
        <begin position="105"/>
        <end position="124"/>
    </location>
</feature>
<evidence type="ECO:0000256" key="8">
    <source>
        <dbReference type="SAM" id="Phobius"/>
    </source>
</evidence>
<keyword evidence="10" id="KW-1185">Reference proteome</keyword>
<dbReference type="Proteomes" id="UP000194948">
    <property type="component" value="Chromosome"/>
</dbReference>
<proteinExistence type="predicted"/>
<evidence type="ECO:0000256" key="4">
    <source>
        <dbReference type="ARBA" id="ARBA00022692"/>
    </source>
</evidence>
<keyword evidence="6 8" id="KW-1133">Transmembrane helix</keyword>
<dbReference type="GO" id="GO:0016020">
    <property type="term" value="C:membrane"/>
    <property type="evidence" value="ECO:0007669"/>
    <property type="project" value="InterPro"/>
</dbReference>
<name>A0AAQ3W8C3_9ENTE</name>
<dbReference type="EMBL" id="CP147244">
    <property type="protein sequence ID" value="WYK00600.1"/>
    <property type="molecule type" value="Genomic_DNA"/>
</dbReference>
<organism evidence="9 10">
    <name type="scientific">Candidatus Enterococcus palustris</name>
    <dbReference type="NCBI Taxonomy" id="1834189"/>
    <lineage>
        <taxon>Bacteria</taxon>
        <taxon>Bacillati</taxon>
        <taxon>Bacillota</taxon>
        <taxon>Bacilli</taxon>
        <taxon>Lactobacillales</taxon>
        <taxon>Enterococcaceae</taxon>
        <taxon>Enterococcus</taxon>
    </lineage>
</organism>
<evidence type="ECO:0000256" key="7">
    <source>
        <dbReference type="ARBA" id="ARBA00023136"/>
    </source>
</evidence>
<dbReference type="AlphaFoldDB" id="A0AAQ3W8C3"/>
<feature type="transmembrane region" description="Helical" evidence="8">
    <location>
        <begin position="79"/>
        <end position="99"/>
    </location>
</feature>
<evidence type="ECO:0008006" key="11">
    <source>
        <dbReference type="Google" id="ProtNLM"/>
    </source>
</evidence>
<evidence type="ECO:0000256" key="3">
    <source>
        <dbReference type="ARBA" id="ARBA00022670"/>
    </source>
</evidence>
<evidence type="ECO:0000256" key="5">
    <source>
        <dbReference type="ARBA" id="ARBA00022801"/>
    </source>
</evidence>
<evidence type="ECO:0000256" key="2">
    <source>
        <dbReference type="ARBA" id="ARBA00022654"/>
    </source>
</evidence>